<evidence type="ECO:0000256" key="1">
    <source>
        <dbReference type="SAM" id="MobiDB-lite"/>
    </source>
</evidence>
<proteinExistence type="predicted"/>
<reference evidence="2 3" key="1">
    <citation type="submission" date="2020-06" db="EMBL/GenBank/DDBJ databases">
        <title>WGS assembly of Ceratodon purpureus strain R40.</title>
        <authorList>
            <person name="Carey S.B."/>
            <person name="Jenkins J."/>
            <person name="Shu S."/>
            <person name="Lovell J.T."/>
            <person name="Sreedasyam A."/>
            <person name="Maumus F."/>
            <person name="Tiley G.P."/>
            <person name="Fernandez-Pozo N."/>
            <person name="Barry K."/>
            <person name="Chen C."/>
            <person name="Wang M."/>
            <person name="Lipzen A."/>
            <person name="Daum C."/>
            <person name="Saski C.A."/>
            <person name="Payton A.C."/>
            <person name="Mcbreen J.C."/>
            <person name="Conrad R.E."/>
            <person name="Kollar L.M."/>
            <person name="Olsson S."/>
            <person name="Huttunen S."/>
            <person name="Landis J.B."/>
            <person name="Wickett N.J."/>
            <person name="Johnson M.G."/>
            <person name="Rensing S.A."/>
            <person name="Grimwood J."/>
            <person name="Schmutz J."/>
            <person name="Mcdaniel S.F."/>
        </authorList>
    </citation>
    <scope>NUCLEOTIDE SEQUENCE [LARGE SCALE GENOMIC DNA]</scope>
    <source>
        <strain evidence="2 3">R40</strain>
    </source>
</reference>
<evidence type="ECO:0000313" key="3">
    <source>
        <dbReference type="Proteomes" id="UP000822688"/>
    </source>
</evidence>
<comment type="caution">
    <text evidence="2">The sequence shown here is derived from an EMBL/GenBank/DDBJ whole genome shotgun (WGS) entry which is preliminary data.</text>
</comment>
<evidence type="ECO:0000313" key="2">
    <source>
        <dbReference type="EMBL" id="KAG0557202.1"/>
    </source>
</evidence>
<keyword evidence="3" id="KW-1185">Reference proteome</keyword>
<feature type="region of interest" description="Disordered" evidence="1">
    <location>
        <begin position="1"/>
        <end position="22"/>
    </location>
</feature>
<dbReference type="AlphaFoldDB" id="A0A8T0GJA0"/>
<accession>A0A8T0GJA0</accession>
<organism evidence="2 3">
    <name type="scientific">Ceratodon purpureus</name>
    <name type="common">Fire moss</name>
    <name type="synonym">Dicranum purpureum</name>
    <dbReference type="NCBI Taxonomy" id="3225"/>
    <lineage>
        <taxon>Eukaryota</taxon>
        <taxon>Viridiplantae</taxon>
        <taxon>Streptophyta</taxon>
        <taxon>Embryophyta</taxon>
        <taxon>Bryophyta</taxon>
        <taxon>Bryophytina</taxon>
        <taxon>Bryopsida</taxon>
        <taxon>Dicranidae</taxon>
        <taxon>Pseudoditrichales</taxon>
        <taxon>Ditrichaceae</taxon>
        <taxon>Ceratodon</taxon>
    </lineage>
</organism>
<dbReference type="EMBL" id="CM026432">
    <property type="protein sequence ID" value="KAG0557202.1"/>
    <property type="molecule type" value="Genomic_DNA"/>
</dbReference>
<gene>
    <name evidence="2" type="ORF">KC19_11G110000</name>
</gene>
<protein>
    <submittedName>
        <fullName evidence="2">Uncharacterized protein</fullName>
    </submittedName>
</protein>
<dbReference type="Proteomes" id="UP000822688">
    <property type="component" value="Chromosome 11"/>
</dbReference>
<sequence>MQRSAIHHKLMPISTPAAETKKCTSQVSRLRKREALQQIPQLPITPVPMDRRRATFQHLTSISLCID</sequence>
<name>A0A8T0GJA0_CERPU</name>
<feature type="compositionally biased region" description="Basic residues" evidence="1">
    <location>
        <begin position="1"/>
        <end position="10"/>
    </location>
</feature>